<organism evidence="7 8">
    <name type="scientific">Jatropha curcas</name>
    <name type="common">Barbados nut</name>
    <dbReference type="NCBI Taxonomy" id="180498"/>
    <lineage>
        <taxon>Eukaryota</taxon>
        <taxon>Viridiplantae</taxon>
        <taxon>Streptophyta</taxon>
        <taxon>Embryophyta</taxon>
        <taxon>Tracheophyta</taxon>
        <taxon>Spermatophyta</taxon>
        <taxon>Magnoliopsida</taxon>
        <taxon>eudicotyledons</taxon>
        <taxon>Gunneridae</taxon>
        <taxon>Pentapetalae</taxon>
        <taxon>rosids</taxon>
        <taxon>fabids</taxon>
        <taxon>Malpighiales</taxon>
        <taxon>Euphorbiaceae</taxon>
        <taxon>Crotonoideae</taxon>
        <taxon>Jatropheae</taxon>
        <taxon>Jatropha</taxon>
    </lineage>
</organism>
<dbReference type="SUPFAM" id="SSF48264">
    <property type="entry name" value="Cytochrome P450"/>
    <property type="match status" value="1"/>
</dbReference>
<proteinExistence type="inferred from homology"/>
<name>A0A067K4F5_JATCU</name>
<keyword evidence="2 4" id="KW-0479">Metal-binding</keyword>
<comment type="cofactor">
    <cofactor evidence="4">
        <name>heme</name>
        <dbReference type="ChEBI" id="CHEBI:30413"/>
    </cofactor>
</comment>
<dbReference type="PROSITE" id="PS00086">
    <property type="entry name" value="CYTOCHROME_P450"/>
    <property type="match status" value="1"/>
</dbReference>
<dbReference type="OrthoDB" id="839430at2759"/>
<comment type="similarity">
    <text evidence="1 5">Belongs to the cytochrome P450 family.</text>
</comment>
<dbReference type="EMBL" id="KK914632">
    <property type="protein sequence ID" value="KDP31012.1"/>
    <property type="molecule type" value="Genomic_DNA"/>
</dbReference>
<protein>
    <recommendedName>
        <fullName evidence="9">Cytochrome P450 71A1-like</fullName>
    </recommendedName>
</protein>
<dbReference type="InterPro" id="IPR001128">
    <property type="entry name" value="Cyt_P450"/>
</dbReference>
<evidence type="ECO:0000313" key="7">
    <source>
        <dbReference type="EMBL" id="KDP31012.1"/>
    </source>
</evidence>
<accession>A0A067K4F5</accession>
<keyword evidence="5" id="KW-0503">Monooxygenase</keyword>
<keyword evidence="3 4" id="KW-0408">Iron</keyword>
<dbReference type="InterPro" id="IPR036396">
    <property type="entry name" value="Cyt_P450_sf"/>
</dbReference>
<dbReference type="PANTHER" id="PTHR47955">
    <property type="entry name" value="CYTOCHROME P450 FAMILY 71 PROTEIN"/>
    <property type="match status" value="1"/>
</dbReference>
<dbReference type="KEGG" id="jcu:105640734"/>
<evidence type="ECO:0000256" key="5">
    <source>
        <dbReference type="RuleBase" id="RU000461"/>
    </source>
</evidence>
<dbReference type="CDD" id="cd11072">
    <property type="entry name" value="CYP71-like"/>
    <property type="match status" value="1"/>
</dbReference>
<feature type="transmembrane region" description="Helical" evidence="6">
    <location>
        <begin position="12"/>
        <end position="29"/>
    </location>
</feature>
<dbReference type="Proteomes" id="UP000027138">
    <property type="component" value="Unassembled WGS sequence"/>
</dbReference>
<reference evidence="7 8" key="1">
    <citation type="journal article" date="2014" name="PLoS ONE">
        <title>Global Analysis of Gene Expression Profiles in Physic Nut (Jatropha curcas L.) Seedlings Exposed to Salt Stress.</title>
        <authorList>
            <person name="Zhang L."/>
            <person name="Zhang C."/>
            <person name="Wu P."/>
            <person name="Chen Y."/>
            <person name="Li M."/>
            <person name="Jiang H."/>
            <person name="Wu G."/>
        </authorList>
    </citation>
    <scope>NUCLEOTIDE SEQUENCE [LARGE SCALE GENOMIC DNA]</scope>
    <source>
        <strain evidence="8">cv. GZQX0401</strain>
        <tissue evidence="7">Young leaves</tissue>
    </source>
</reference>
<dbReference type="InterPro" id="IPR002401">
    <property type="entry name" value="Cyt_P450_E_grp-I"/>
</dbReference>
<dbReference type="Pfam" id="PF00067">
    <property type="entry name" value="p450"/>
    <property type="match status" value="1"/>
</dbReference>
<keyword evidence="8" id="KW-1185">Reference proteome</keyword>
<evidence type="ECO:0008006" key="9">
    <source>
        <dbReference type="Google" id="ProtNLM"/>
    </source>
</evidence>
<dbReference type="Gene3D" id="1.10.630.10">
    <property type="entry name" value="Cytochrome P450"/>
    <property type="match status" value="1"/>
</dbReference>
<feature type="binding site" description="axial binding residue" evidence="4">
    <location>
        <position position="450"/>
    </location>
    <ligand>
        <name>heme</name>
        <dbReference type="ChEBI" id="CHEBI:30413"/>
    </ligand>
    <ligandPart>
        <name>Fe</name>
        <dbReference type="ChEBI" id="CHEBI:18248"/>
    </ligandPart>
</feature>
<evidence type="ECO:0000256" key="4">
    <source>
        <dbReference type="PIRSR" id="PIRSR602401-1"/>
    </source>
</evidence>
<dbReference type="AlphaFoldDB" id="A0A067K4F5"/>
<dbReference type="FunFam" id="1.10.630.10:FF:000011">
    <property type="entry name" value="Cytochrome P450 83B1"/>
    <property type="match status" value="1"/>
</dbReference>
<evidence type="ECO:0000256" key="3">
    <source>
        <dbReference type="ARBA" id="ARBA00023004"/>
    </source>
</evidence>
<gene>
    <name evidence="7" type="ORF">JCGZ_11388</name>
</gene>
<sequence>MAILPYLQRMELNTFLFLLVFLSFVFLLHKLRRGGGNGRLNSPPSPPKLPIIGNLHQLGKLPHRSLDALSKKYGPLMLLHFGQNKTLVVSSAEAAREIMKGHDIVFSNRPKMTAANIFLHGCADIAFSPYGEYWRQVRKICVLELLSLRRVQSFQFIRDEEVADLVDKIRDACVTGDSVNISDMLASISINIISRCALGQKSEGGKFGKLSRRMMEQFMGFSFGDTFPFLKWMDYLTGLVFELKSTLREVDAFLDQVIEEHRNLGNHEEEDDLSAKKDFVNILLQLEKNGTFDFQLSQEKIKAILLDMFVGGSDTTSTATEWLMAELMKNGNVMSKVQEEVRRVVGKKLKVEADDIEQMNYLKCIIKETLRLHPPAPLLVPRETSTSVELGGYYIPPKATVLVNALAIQTDPEVWDKPQEFWPERFENNPLDFKGQDFQFIPFGGGRRGCPGITFGMASAEVVIANLFYWFNWKLPDGEDLDMSEVYGLSVHKKIPLRLVPALYSP</sequence>
<dbReference type="PRINTS" id="PR00463">
    <property type="entry name" value="EP450I"/>
</dbReference>
<dbReference type="PRINTS" id="PR00385">
    <property type="entry name" value="P450"/>
</dbReference>
<dbReference type="GO" id="GO:0005506">
    <property type="term" value="F:iron ion binding"/>
    <property type="evidence" value="ECO:0007669"/>
    <property type="project" value="InterPro"/>
</dbReference>
<dbReference type="GO" id="GO:0020037">
    <property type="term" value="F:heme binding"/>
    <property type="evidence" value="ECO:0007669"/>
    <property type="project" value="InterPro"/>
</dbReference>
<dbReference type="GO" id="GO:0004497">
    <property type="term" value="F:monooxygenase activity"/>
    <property type="evidence" value="ECO:0007669"/>
    <property type="project" value="UniProtKB-KW"/>
</dbReference>
<keyword evidence="6" id="KW-1133">Transmembrane helix</keyword>
<keyword evidence="4 5" id="KW-0349">Heme</keyword>
<dbReference type="GO" id="GO:0016705">
    <property type="term" value="F:oxidoreductase activity, acting on paired donors, with incorporation or reduction of molecular oxygen"/>
    <property type="evidence" value="ECO:0007669"/>
    <property type="project" value="InterPro"/>
</dbReference>
<evidence type="ECO:0000313" key="8">
    <source>
        <dbReference type="Proteomes" id="UP000027138"/>
    </source>
</evidence>
<keyword evidence="5" id="KW-0560">Oxidoreductase</keyword>
<evidence type="ECO:0000256" key="2">
    <source>
        <dbReference type="ARBA" id="ARBA00022723"/>
    </source>
</evidence>
<keyword evidence="6" id="KW-0812">Transmembrane</keyword>
<evidence type="ECO:0000256" key="6">
    <source>
        <dbReference type="SAM" id="Phobius"/>
    </source>
</evidence>
<dbReference type="InterPro" id="IPR017972">
    <property type="entry name" value="Cyt_P450_CS"/>
</dbReference>
<keyword evidence="6" id="KW-0472">Membrane</keyword>
<evidence type="ECO:0000256" key="1">
    <source>
        <dbReference type="ARBA" id="ARBA00010617"/>
    </source>
</evidence>
<dbReference type="PANTHER" id="PTHR47955:SF15">
    <property type="entry name" value="CYTOCHROME P450 71A2-LIKE"/>
    <property type="match status" value="1"/>
</dbReference>